<dbReference type="SUPFAM" id="SSF49785">
    <property type="entry name" value="Galactose-binding domain-like"/>
    <property type="match status" value="1"/>
</dbReference>
<dbReference type="InterPro" id="IPR001944">
    <property type="entry name" value="Glycoside_Hdrlase_35"/>
</dbReference>
<evidence type="ECO:0000313" key="1">
    <source>
        <dbReference type="EMBL" id="RVW46315.1"/>
    </source>
</evidence>
<dbReference type="Gene3D" id="2.60.120.260">
    <property type="entry name" value="Galactose-binding domain-like"/>
    <property type="match status" value="1"/>
</dbReference>
<organism evidence="1 2">
    <name type="scientific">Vitis vinifera</name>
    <name type="common">Grape</name>
    <dbReference type="NCBI Taxonomy" id="29760"/>
    <lineage>
        <taxon>Eukaryota</taxon>
        <taxon>Viridiplantae</taxon>
        <taxon>Streptophyta</taxon>
        <taxon>Embryophyta</taxon>
        <taxon>Tracheophyta</taxon>
        <taxon>Spermatophyta</taxon>
        <taxon>Magnoliopsida</taxon>
        <taxon>eudicotyledons</taxon>
        <taxon>Gunneridae</taxon>
        <taxon>Pentapetalae</taxon>
        <taxon>rosids</taxon>
        <taxon>Vitales</taxon>
        <taxon>Vitaceae</taxon>
        <taxon>Viteae</taxon>
        <taxon>Vitis</taxon>
    </lineage>
</organism>
<dbReference type="AlphaFoldDB" id="A0A438EF32"/>
<gene>
    <name evidence="1" type="primary">BGAL8_1</name>
    <name evidence="1" type="ORF">CK203_075881</name>
</gene>
<evidence type="ECO:0000313" key="2">
    <source>
        <dbReference type="Proteomes" id="UP000288805"/>
    </source>
</evidence>
<sequence>MKVDSQVVSQRNLHGVSFSGTTSVNEFSLSSSAWSWYKEEVGVSSNHSFIKPGLLEQINTTKDNSDYLWYTTSINVKESIVPGQEKEAFLHIGSLGHAALVFVNKRLVGFGFGNHEDASFNLSEKISLNQGDNTLDILSMMIGLQGVCRSACALEQECHLSFLARTKLMGMNHERAWRRVVKEHMSSFSLSCRDWSIP</sequence>
<dbReference type="PANTHER" id="PTHR23421">
    <property type="entry name" value="BETA-GALACTOSIDASE RELATED"/>
    <property type="match status" value="1"/>
</dbReference>
<dbReference type="GO" id="GO:0004553">
    <property type="term" value="F:hydrolase activity, hydrolyzing O-glycosyl compounds"/>
    <property type="evidence" value="ECO:0007669"/>
    <property type="project" value="InterPro"/>
</dbReference>
<reference evidence="1 2" key="1">
    <citation type="journal article" date="2018" name="PLoS Genet.">
        <title>Population sequencing reveals clonal diversity and ancestral inbreeding in the grapevine cultivar Chardonnay.</title>
        <authorList>
            <person name="Roach M.J."/>
            <person name="Johnson D.L."/>
            <person name="Bohlmann J."/>
            <person name="van Vuuren H.J."/>
            <person name="Jones S.J."/>
            <person name="Pretorius I.S."/>
            <person name="Schmidt S.A."/>
            <person name="Borneman A.R."/>
        </authorList>
    </citation>
    <scope>NUCLEOTIDE SEQUENCE [LARGE SCALE GENOMIC DNA]</scope>
    <source>
        <strain evidence="2">cv. Chardonnay</strain>
        <tissue evidence="1">Leaf</tissue>
    </source>
</reference>
<accession>A0A438EF32</accession>
<dbReference type="InterPro" id="IPR008979">
    <property type="entry name" value="Galactose-bd-like_sf"/>
</dbReference>
<dbReference type="Proteomes" id="UP000288805">
    <property type="component" value="Unassembled WGS sequence"/>
</dbReference>
<dbReference type="EMBL" id="QGNW01001304">
    <property type="protein sequence ID" value="RVW46315.1"/>
    <property type="molecule type" value="Genomic_DNA"/>
</dbReference>
<dbReference type="GO" id="GO:0005975">
    <property type="term" value="P:carbohydrate metabolic process"/>
    <property type="evidence" value="ECO:0007669"/>
    <property type="project" value="InterPro"/>
</dbReference>
<proteinExistence type="predicted"/>
<protein>
    <submittedName>
        <fullName evidence="1">Beta-galactosidase 8</fullName>
    </submittedName>
</protein>
<comment type="caution">
    <text evidence="1">The sequence shown here is derived from an EMBL/GenBank/DDBJ whole genome shotgun (WGS) entry which is preliminary data.</text>
</comment>
<name>A0A438EF32_VITVI</name>